<evidence type="ECO:0008006" key="2">
    <source>
        <dbReference type="Google" id="ProtNLM"/>
    </source>
</evidence>
<dbReference type="AlphaFoldDB" id="A0A0F9LN87"/>
<accession>A0A0F9LN87</accession>
<dbReference type="PANTHER" id="PTHR34817:SF1">
    <property type="entry name" value="NUCLEOTIDYLTRANSFERASE"/>
    <property type="match status" value="1"/>
</dbReference>
<sequence length="304" mass="34862">MTTSRVQQLAKRGLIKPPPYVPGSIQLEVIMGSEAYGVSSGDSDRDVYGFCVPPKSLVFPHTAGAIHGFGRQKQGFEQFEKHGVLDKTALGGRGIEYDFSIYNIVKYFRLVMEGNPNMLDSLFVPQRCILYITKIGHMVRDARHMFLHKGAWFKFKGYSFSQMKKMKSKNPEPGSKRYEDIQRYGFDLKYGYHLVRLLNEIEEILTEHNLTLDRNREQLKSIRAGDWTAEQIQQYFERKEAELEAAYTASTLRHGPDEAAIKTLLLQCLEEYYGSLEKCIEVPDAERAALRAIDAALEKVRHRL</sequence>
<protein>
    <recommendedName>
        <fullName evidence="2">Nucleotidyltransferase</fullName>
    </recommendedName>
</protein>
<dbReference type="EMBL" id="LAZR01005869">
    <property type="protein sequence ID" value="KKM96529.1"/>
    <property type="molecule type" value="Genomic_DNA"/>
</dbReference>
<name>A0A0F9LN87_9ZZZZ</name>
<organism evidence="1">
    <name type="scientific">marine sediment metagenome</name>
    <dbReference type="NCBI Taxonomy" id="412755"/>
    <lineage>
        <taxon>unclassified sequences</taxon>
        <taxon>metagenomes</taxon>
        <taxon>ecological metagenomes</taxon>
    </lineage>
</organism>
<dbReference type="InterPro" id="IPR018775">
    <property type="entry name" value="RlaP"/>
</dbReference>
<evidence type="ECO:0000313" key="1">
    <source>
        <dbReference type="EMBL" id="KKM96529.1"/>
    </source>
</evidence>
<comment type="caution">
    <text evidence="1">The sequence shown here is derived from an EMBL/GenBank/DDBJ whole genome shotgun (WGS) entry which is preliminary data.</text>
</comment>
<reference evidence="1" key="1">
    <citation type="journal article" date="2015" name="Nature">
        <title>Complex archaea that bridge the gap between prokaryotes and eukaryotes.</title>
        <authorList>
            <person name="Spang A."/>
            <person name="Saw J.H."/>
            <person name="Jorgensen S.L."/>
            <person name="Zaremba-Niedzwiedzka K."/>
            <person name="Martijn J."/>
            <person name="Lind A.E."/>
            <person name="van Eijk R."/>
            <person name="Schleper C."/>
            <person name="Guy L."/>
            <person name="Ettema T.J."/>
        </authorList>
    </citation>
    <scope>NUCLEOTIDE SEQUENCE</scope>
</reference>
<dbReference type="PANTHER" id="PTHR34817">
    <property type="entry name" value="NUCLEOTIDYLTRANSFERASE"/>
    <property type="match status" value="1"/>
</dbReference>
<gene>
    <name evidence="1" type="ORF">LCGC14_1177250</name>
</gene>
<dbReference type="Pfam" id="PF10127">
    <property type="entry name" value="RlaP"/>
    <property type="match status" value="1"/>
</dbReference>
<proteinExistence type="predicted"/>